<evidence type="ECO:0000313" key="2">
    <source>
        <dbReference type="Proteomes" id="UP000315295"/>
    </source>
</evidence>
<comment type="caution">
    <text evidence="1">The sequence shown here is derived from an EMBL/GenBank/DDBJ whole genome shotgun (WGS) entry which is preliminary data.</text>
</comment>
<dbReference type="Proteomes" id="UP000315295">
    <property type="component" value="Unassembled WGS sequence"/>
</dbReference>
<evidence type="ECO:0000313" key="1">
    <source>
        <dbReference type="EMBL" id="TQE06397.1"/>
    </source>
</evidence>
<dbReference type="AlphaFoldDB" id="A0A540N5R5"/>
<dbReference type="EMBL" id="VIEB01000104">
    <property type="protein sequence ID" value="TQE06397.1"/>
    <property type="molecule type" value="Genomic_DNA"/>
</dbReference>
<protein>
    <submittedName>
        <fullName evidence="1">Uncharacterized protein</fullName>
    </submittedName>
</protein>
<gene>
    <name evidence="1" type="ORF">C1H46_008031</name>
</gene>
<proteinExistence type="predicted"/>
<name>A0A540N5R5_MALBA</name>
<keyword evidence="2" id="KW-1185">Reference proteome</keyword>
<organism evidence="1 2">
    <name type="scientific">Malus baccata</name>
    <name type="common">Siberian crab apple</name>
    <name type="synonym">Pyrus baccata</name>
    <dbReference type="NCBI Taxonomy" id="106549"/>
    <lineage>
        <taxon>Eukaryota</taxon>
        <taxon>Viridiplantae</taxon>
        <taxon>Streptophyta</taxon>
        <taxon>Embryophyta</taxon>
        <taxon>Tracheophyta</taxon>
        <taxon>Spermatophyta</taxon>
        <taxon>Magnoliopsida</taxon>
        <taxon>eudicotyledons</taxon>
        <taxon>Gunneridae</taxon>
        <taxon>Pentapetalae</taxon>
        <taxon>rosids</taxon>
        <taxon>fabids</taxon>
        <taxon>Rosales</taxon>
        <taxon>Rosaceae</taxon>
        <taxon>Amygdaloideae</taxon>
        <taxon>Maleae</taxon>
        <taxon>Malus</taxon>
    </lineage>
</organism>
<reference evidence="1 2" key="1">
    <citation type="journal article" date="2019" name="G3 (Bethesda)">
        <title>Sequencing of a Wild Apple (Malus baccata) Genome Unravels the Differences Between Cultivated and Wild Apple Species Regarding Disease Resistance and Cold Tolerance.</title>
        <authorList>
            <person name="Chen X."/>
        </authorList>
    </citation>
    <scope>NUCLEOTIDE SEQUENCE [LARGE SCALE GENOMIC DNA]</scope>
    <source>
        <strain evidence="2">cv. Shandingzi</strain>
        <tissue evidence="1">Leaves</tissue>
    </source>
</reference>
<accession>A0A540N5R5</accession>
<sequence length="134" mass="15719">MVIVIELHFRHQGNQCAAKAIWNVPMIKTLFHTISLRAHCYVKHKNNIRFHRMNKPDLHPITLTLGYNFSRGYGTGNVLKRSLPKSSFRSHPQTHFSIHQMRFPRLTIRFQECYGCNTYFTLTLGFPSNCNQQD</sequence>